<evidence type="ECO:0000313" key="8">
    <source>
        <dbReference type="EMBL" id="MBR8671648.1"/>
    </source>
</evidence>
<evidence type="ECO:0000256" key="4">
    <source>
        <dbReference type="ARBA" id="ARBA00022989"/>
    </source>
</evidence>
<dbReference type="InterPro" id="IPR053160">
    <property type="entry name" value="MFS_DHA3_Transporter"/>
</dbReference>
<feature type="transmembrane region" description="Helical" evidence="6">
    <location>
        <begin position="95"/>
        <end position="119"/>
    </location>
</feature>
<evidence type="ECO:0000256" key="3">
    <source>
        <dbReference type="ARBA" id="ARBA00022692"/>
    </source>
</evidence>
<gene>
    <name evidence="8" type="ORF">KD144_19105</name>
</gene>
<dbReference type="GO" id="GO:0022857">
    <property type="term" value="F:transmembrane transporter activity"/>
    <property type="evidence" value="ECO:0007669"/>
    <property type="project" value="InterPro"/>
</dbReference>
<name>A0A941GNM2_NIACI</name>
<feature type="transmembrane region" description="Helical" evidence="6">
    <location>
        <begin position="12"/>
        <end position="32"/>
    </location>
</feature>
<feature type="transmembrane region" description="Helical" evidence="6">
    <location>
        <begin position="287"/>
        <end position="305"/>
    </location>
</feature>
<dbReference type="InterPro" id="IPR005829">
    <property type="entry name" value="Sugar_transporter_CS"/>
</dbReference>
<keyword evidence="2" id="KW-0813">Transport</keyword>
<comment type="subcellular location">
    <subcellularLocation>
        <location evidence="1">Cell membrane</location>
        <topology evidence="1">Multi-pass membrane protein</topology>
    </subcellularLocation>
</comment>
<dbReference type="PANTHER" id="PTHR23530">
    <property type="entry name" value="TRANSPORT PROTEIN-RELATED"/>
    <property type="match status" value="1"/>
</dbReference>
<feature type="transmembrane region" description="Helical" evidence="6">
    <location>
        <begin position="140"/>
        <end position="158"/>
    </location>
</feature>
<dbReference type="InterPro" id="IPR036259">
    <property type="entry name" value="MFS_trans_sf"/>
</dbReference>
<evidence type="ECO:0000256" key="1">
    <source>
        <dbReference type="ARBA" id="ARBA00004651"/>
    </source>
</evidence>
<dbReference type="PROSITE" id="PS50850">
    <property type="entry name" value="MFS"/>
    <property type="match status" value="1"/>
</dbReference>
<feature type="transmembrane region" description="Helical" evidence="6">
    <location>
        <begin position="374"/>
        <end position="395"/>
    </location>
</feature>
<accession>A0A941GNM2</accession>
<feature type="transmembrane region" description="Helical" evidence="6">
    <location>
        <begin position="311"/>
        <end position="328"/>
    </location>
</feature>
<protein>
    <submittedName>
        <fullName evidence="8">MFS transporter</fullName>
    </submittedName>
</protein>
<dbReference type="Pfam" id="PF07690">
    <property type="entry name" value="MFS_1"/>
    <property type="match status" value="1"/>
</dbReference>
<evidence type="ECO:0000256" key="5">
    <source>
        <dbReference type="ARBA" id="ARBA00023136"/>
    </source>
</evidence>
<feature type="transmembrane region" description="Helical" evidence="6">
    <location>
        <begin position="255"/>
        <end position="275"/>
    </location>
</feature>
<organism evidence="8">
    <name type="scientific">Niallia circulans</name>
    <name type="common">Bacillus circulans</name>
    <dbReference type="NCBI Taxonomy" id="1397"/>
    <lineage>
        <taxon>Bacteria</taxon>
        <taxon>Bacillati</taxon>
        <taxon>Bacillota</taxon>
        <taxon>Bacilli</taxon>
        <taxon>Bacillales</taxon>
        <taxon>Bacillaceae</taxon>
        <taxon>Niallia</taxon>
    </lineage>
</organism>
<dbReference type="InterPro" id="IPR011701">
    <property type="entry name" value="MFS"/>
</dbReference>
<dbReference type="Gene3D" id="1.20.1250.20">
    <property type="entry name" value="MFS general substrate transporter like domains"/>
    <property type="match status" value="1"/>
</dbReference>
<evidence type="ECO:0000259" key="7">
    <source>
        <dbReference type="PROSITE" id="PS50850"/>
    </source>
</evidence>
<keyword evidence="5 6" id="KW-0472">Membrane</keyword>
<dbReference type="EMBL" id="JAGTPX010000024">
    <property type="protein sequence ID" value="MBR8671648.1"/>
    <property type="molecule type" value="Genomic_DNA"/>
</dbReference>
<dbReference type="AlphaFoldDB" id="A0A941GNM2"/>
<feature type="transmembrane region" description="Helical" evidence="6">
    <location>
        <begin position="164"/>
        <end position="184"/>
    </location>
</feature>
<keyword evidence="3 6" id="KW-0812">Transmembrane</keyword>
<sequence>MSIKEIKIKYYIVNIFYMMSLAIFSAIFYVYLSSKGFSYLEINYFSIAFWLSSFLTEIPAGVFSDRYGRKRSLQVSILIRSVGLVFLYWTPNIWVLIASGILTAIGESFKSGTLESWALERIKLIDSKYNSNNFFSLDKFLVTGTSMFIGLIGAQVIGQYNLSLPFIIAPIMLLLTGVIVHILIDNDTPSEYLENNTVTNKFHSFFNDLSEGLKYIKSHKYLFRLIISFLPLQFVLSGPASQWQLYFQGDDQSIITGYLSVIISLAGMFGHYLSMKIGSKFDNRNRYLILTSSFNGLMIIMTVLIDMYWLSFFFFCLHVVSMASEEAYRFSYLNDEIKNKNRATVLSIYYSIESAFTVLTFYFVGIIADKFSLKSAWIVSSIIMLVLAIPMFISLEKGRKI</sequence>
<feature type="transmembrane region" description="Helical" evidence="6">
    <location>
        <begin position="44"/>
        <end position="63"/>
    </location>
</feature>
<evidence type="ECO:0000256" key="2">
    <source>
        <dbReference type="ARBA" id="ARBA00022448"/>
    </source>
</evidence>
<comment type="caution">
    <text evidence="8">The sequence shown here is derived from an EMBL/GenBank/DDBJ whole genome shotgun (WGS) entry which is preliminary data.</text>
</comment>
<dbReference type="InterPro" id="IPR020846">
    <property type="entry name" value="MFS_dom"/>
</dbReference>
<evidence type="ECO:0000256" key="6">
    <source>
        <dbReference type="SAM" id="Phobius"/>
    </source>
</evidence>
<proteinExistence type="predicted"/>
<dbReference type="PANTHER" id="PTHR23530:SF1">
    <property type="entry name" value="PERMEASE, MAJOR FACILITATOR SUPERFAMILY-RELATED"/>
    <property type="match status" value="1"/>
</dbReference>
<feature type="domain" description="Major facilitator superfamily (MFS) profile" evidence="7">
    <location>
        <begin position="6"/>
        <end position="399"/>
    </location>
</feature>
<dbReference type="RefSeq" id="WP_212120877.1">
    <property type="nucleotide sequence ID" value="NZ_JAGTPX020000010.1"/>
</dbReference>
<dbReference type="PROSITE" id="PS00216">
    <property type="entry name" value="SUGAR_TRANSPORT_1"/>
    <property type="match status" value="1"/>
</dbReference>
<dbReference type="GO" id="GO:0005886">
    <property type="term" value="C:plasma membrane"/>
    <property type="evidence" value="ECO:0007669"/>
    <property type="project" value="UniProtKB-SubCell"/>
</dbReference>
<keyword evidence="4 6" id="KW-1133">Transmembrane helix</keyword>
<feature type="transmembrane region" description="Helical" evidence="6">
    <location>
        <begin position="348"/>
        <end position="368"/>
    </location>
</feature>
<dbReference type="SUPFAM" id="SSF103473">
    <property type="entry name" value="MFS general substrate transporter"/>
    <property type="match status" value="1"/>
</dbReference>
<reference evidence="8" key="1">
    <citation type="submission" date="2021-04" db="EMBL/GenBank/DDBJ databases">
        <title>Genomic analysis of electroactive and textile dye degrading Bacillus circulans strain: DC10 isolated from constructed wetland-microbial fuel cells treating textile dye wastewaters.</title>
        <authorList>
            <person name="Patel D.U."/>
            <person name="Desai C.R."/>
        </authorList>
    </citation>
    <scope>NUCLEOTIDE SEQUENCE</scope>
    <source>
        <strain evidence="8">DC10</strain>
    </source>
</reference>